<feature type="transmembrane region" description="Helical" evidence="1">
    <location>
        <begin position="85"/>
        <end position="103"/>
    </location>
</feature>
<comment type="caution">
    <text evidence="3">The sequence shown here is derived from an EMBL/GenBank/DDBJ whole genome shotgun (WGS) entry which is preliminary data.</text>
</comment>
<keyword evidence="1" id="KW-1133">Transmembrane helix</keyword>
<dbReference type="Pfam" id="PF06580">
    <property type="entry name" value="His_kinase"/>
    <property type="match status" value="1"/>
</dbReference>
<dbReference type="InterPro" id="IPR050640">
    <property type="entry name" value="Bact_2-comp_sensor_kinase"/>
</dbReference>
<keyword evidence="3" id="KW-0808">Transferase</keyword>
<keyword evidence="1" id="KW-0472">Membrane</keyword>
<organism evidence="3 4">
    <name type="scientific">Croceitalea vernalis</name>
    <dbReference type="NCBI Taxonomy" id="3075599"/>
    <lineage>
        <taxon>Bacteria</taxon>
        <taxon>Pseudomonadati</taxon>
        <taxon>Bacteroidota</taxon>
        <taxon>Flavobacteriia</taxon>
        <taxon>Flavobacteriales</taxon>
        <taxon>Flavobacteriaceae</taxon>
        <taxon>Croceitalea</taxon>
    </lineage>
</organism>
<dbReference type="Proteomes" id="UP001250662">
    <property type="component" value="Unassembled WGS sequence"/>
</dbReference>
<gene>
    <name evidence="3" type="ORF">RM520_11865</name>
</gene>
<keyword evidence="4" id="KW-1185">Reference proteome</keyword>
<proteinExistence type="predicted"/>
<evidence type="ECO:0000259" key="2">
    <source>
        <dbReference type="Pfam" id="PF06580"/>
    </source>
</evidence>
<accession>A0ABU3BJH8</accession>
<feature type="transmembrane region" description="Helical" evidence="1">
    <location>
        <begin position="12"/>
        <end position="34"/>
    </location>
</feature>
<dbReference type="InterPro" id="IPR010559">
    <property type="entry name" value="Sig_transdc_His_kin_internal"/>
</dbReference>
<feature type="domain" description="Signal transduction histidine kinase internal region" evidence="2">
    <location>
        <begin position="167"/>
        <end position="244"/>
    </location>
</feature>
<name>A0ABU3BJH8_9FLAO</name>
<keyword evidence="3" id="KW-0418">Kinase</keyword>
<dbReference type="EMBL" id="JAVRHU010000003">
    <property type="protein sequence ID" value="MDT0622324.1"/>
    <property type="molecule type" value="Genomic_DNA"/>
</dbReference>
<dbReference type="PANTHER" id="PTHR34220">
    <property type="entry name" value="SENSOR HISTIDINE KINASE YPDA"/>
    <property type="match status" value="1"/>
</dbReference>
<evidence type="ECO:0000256" key="1">
    <source>
        <dbReference type="SAM" id="Phobius"/>
    </source>
</evidence>
<sequence>MLLKNAKTILGFNDYLFVFAGVLINTHTVMAIYYTGAFFKVKFTDYLVTWFGEFLCILILWLVIRQLYLQLLKKFKGIQHIKKRLLIIPTFLIPYFFICFWYIKLIQPFFRLDHPDFTDPNVAVQILTGAVIFFIDMGFYEALHLFVELKNTKIEEEIRKKESVTSQLLNLKNQISPHFLFNSLNTLVHLIDVDKEKSKEFVHKLASIYKTTLEISDQNLISLKDELRYINDYTDLLQERFGENVNFKIEINDCEKEKKLIPLSLQLAVENAVKHNIITTKHPLKINILTQNGYLVIKNNLQKKHSNGIQYGLGLKNIRKRYELLSNERVIIESGKVDFILKLPLLSE</sequence>
<reference evidence="3 4" key="1">
    <citation type="submission" date="2023-09" db="EMBL/GenBank/DDBJ databases">
        <authorList>
            <person name="Rey-Velasco X."/>
        </authorList>
    </citation>
    <scope>NUCLEOTIDE SEQUENCE [LARGE SCALE GENOMIC DNA]</scope>
    <source>
        <strain evidence="3 4">P007</strain>
    </source>
</reference>
<dbReference type="PANTHER" id="PTHR34220:SF7">
    <property type="entry name" value="SENSOR HISTIDINE KINASE YPDA"/>
    <property type="match status" value="1"/>
</dbReference>
<dbReference type="RefSeq" id="WP_311388165.1">
    <property type="nucleotide sequence ID" value="NZ_JAVRHU010000003.1"/>
</dbReference>
<feature type="transmembrane region" description="Helical" evidence="1">
    <location>
        <begin position="46"/>
        <end position="64"/>
    </location>
</feature>
<keyword evidence="1" id="KW-0812">Transmembrane</keyword>
<feature type="transmembrane region" description="Helical" evidence="1">
    <location>
        <begin position="123"/>
        <end position="143"/>
    </location>
</feature>
<dbReference type="GO" id="GO:0016301">
    <property type="term" value="F:kinase activity"/>
    <property type="evidence" value="ECO:0007669"/>
    <property type="project" value="UniProtKB-KW"/>
</dbReference>
<protein>
    <submittedName>
        <fullName evidence="3">Histidine kinase</fullName>
    </submittedName>
</protein>
<evidence type="ECO:0000313" key="3">
    <source>
        <dbReference type="EMBL" id="MDT0622324.1"/>
    </source>
</evidence>
<evidence type="ECO:0000313" key="4">
    <source>
        <dbReference type="Proteomes" id="UP001250662"/>
    </source>
</evidence>